<evidence type="ECO:0000313" key="4">
    <source>
        <dbReference type="EMBL" id="KAB7340535.1"/>
    </source>
</evidence>
<evidence type="ECO:0000313" key="12">
    <source>
        <dbReference type="Proteomes" id="UP000261288"/>
    </source>
</evidence>
<organism evidence="9 12">
    <name type="scientific">Bifidobacterium longum</name>
    <dbReference type="NCBI Taxonomy" id="216816"/>
    <lineage>
        <taxon>Bacteria</taxon>
        <taxon>Bacillati</taxon>
        <taxon>Actinomycetota</taxon>
        <taxon>Actinomycetes</taxon>
        <taxon>Bifidobacteriales</taxon>
        <taxon>Bifidobacteriaceae</taxon>
        <taxon>Bifidobacterium</taxon>
    </lineage>
</organism>
<dbReference type="EMBL" id="WDRC01000001">
    <property type="protein sequence ID" value="KAB7361275.1"/>
    <property type="molecule type" value="Genomic_DNA"/>
</dbReference>
<reference evidence="11 12" key="2">
    <citation type="submission" date="2018-08" db="EMBL/GenBank/DDBJ databases">
        <title>A genome reference for cultivated species of the human gut microbiota.</title>
        <authorList>
            <person name="Zou Y."/>
            <person name="Xue W."/>
            <person name="Luo G."/>
        </authorList>
    </citation>
    <scope>NUCLEOTIDE SEQUENCE [LARGE SCALE GENOMIC DNA]</scope>
    <source>
        <strain evidence="9 12">TF06-45A</strain>
        <strain evidence="8 11">TF08-4AC</strain>
    </source>
</reference>
<accession>A0A0M3TJH0</accession>
<dbReference type="Proteomes" id="UP000460881">
    <property type="component" value="Unassembled WGS sequence"/>
</dbReference>
<evidence type="ECO:0000313" key="3">
    <source>
        <dbReference type="EMBL" id="KAB7133567.1"/>
    </source>
</evidence>
<evidence type="ECO:0000313" key="6">
    <source>
        <dbReference type="EMBL" id="KAB7397095.1"/>
    </source>
</evidence>
<evidence type="ECO:0000313" key="7">
    <source>
        <dbReference type="EMBL" id="RDX03607.1"/>
    </source>
</evidence>
<name>A0A0M3TJH0_BIFLN</name>
<reference evidence="7 10" key="1">
    <citation type="journal article" date="2017" name="Anaerobe">
        <title>Quantification, isolation and characterization of Bifidobacterium from the vaginal microbiomes of reproductive aged women.</title>
        <authorList>
            <person name="Freitas A.C."/>
            <person name="Hill J.E."/>
        </authorList>
    </citation>
    <scope>NUCLEOTIDE SEQUENCE [LARGE SCALE GENOMIC DNA]</scope>
    <source>
        <strain evidence="7 10">N6D05</strain>
    </source>
</reference>
<dbReference type="EMBL" id="QSRH01000012">
    <property type="protein sequence ID" value="RGL01665.1"/>
    <property type="molecule type" value="Genomic_DNA"/>
</dbReference>
<evidence type="ECO:0000313" key="17">
    <source>
        <dbReference type="Proteomes" id="UP000468842"/>
    </source>
</evidence>
<reference evidence="13 14" key="3">
    <citation type="journal article" date="2019" name="Nat. Med.">
        <title>A library of human gut bacterial isolates paired with longitudinal multiomics data enables mechanistic microbiome research.</title>
        <authorList>
            <person name="Poyet M."/>
            <person name="Groussin M."/>
            <person name="Gibbons S.M."/>
            <person name="Avila-Pacheco J."/>
            <person name="Jiang X."/>
            <person name="Kearney S.M."/>
            <person name="Perrotta A.R."/>
            <person name="Berdy B."/>
            <person name="Zhao S."/>
            <person name="Lieberman T.D."/>
            <person name="Swanson P.K."/>
            <person name="Smith M."/>
            <person name="Roesemann S."/>
            <person name="Alexander J.E."/>
            <person name="Rich S.A."/>
            <person name="Livny J."/>
            <person name="Vlamakis H."/>
            <person name="Clish C."/>
            <person name="Bullock K."/>
            <person name="Deik A."/>
            <person name="Scott J."/>
            <person name="Pierce K.A."/>
            <person name="Xavier R.J."/>
            <person name="Alm E.J."/>
        </authorList>
    </citation>
    <scope>NUCLEOTIDE SEQUENCE [LARGE SCALE GENOMIC DNA]</scope>
    <source>
        <strain evidence="3 15">BIOML-A166</strain>
        <strain evidence="2 16">BIOML-A210</strain>
        <strain evidence="1 18">BIOML-A320</strain>
        <strain evidence="6 17">BIOML-A37</strain>
        <strain evidence="5 14">BIOML-A55</strain>
        <strain evidence="4 13">BIOML-A65</strain>
    </source>
</reference>
<dbReference type="Proteomes" id="UP000461165">
    <property type="component" value="Unassembled WGS sequence"/>
</dbReference>
<dbReference type="EMBL" id="NJNR01000088">
    <property type="protein sequence ID" value="RDX03607.1"/>
    <property type="molecule type" value="Genomic_DNA"/>
</dbReference>
<dbReference type="Proteomes" id="UP000257074">
    <property type="component" value="Unassembled WGS sequence"/>
</dbReference>
<protein>
    <submittedName>
        <fullName evidence="9">Ribulokinase</fullName>
    </submittedName>
</protein>
<comment type="caution">
    <text evidence="9">The sequence shown here is derived from an EMBL/GenBank/DDBJ whole genome shotgun (WGS) entry which is preliminary data.</text>
</comment>
<evidence type="ECO:0000313" key="8">
    <source>
        <dbReference type="EMBL" id="RGL01665.1"/>
    </source>
</evidence>
<evidence type="ECO:0000313" key="14">
    <source>
        <dbReference type="Proteomes" id="UP000460881"/>
    </source>
</evidence>
<dbReference type="GO" id="GO:0016301">
    <property type="term" value="F:kinase activity"/>
    <property type="evidence" value="ECO:0007669"/>
    <property type="project" value="UniProtKB-KW"/>
</dbReference>
<dbReference type="Proteomes" id="UP000478746">
    <property type="component" value="Unassembled WGS sequence"/>
</dbReference>
<dbReference type="EMBL" id="WDWU01000014">
    <property type="protein sequence ID" value="KAB7056374.1"/>
    <property type="molecule type" value="Genomic_DNA"/>
</dbReference>
<evidence type="ECO:0000313" key="9">
    <source>
        <dbReference type="EMBL" id="RGL51197.1"/>
    </source>
</evidence>
<evidence type="ECO:0000313" key="10">
    <source>
        <dbReference type="Proteomes" id="UP000257074"/>
    </source>
</evidence>
<evidence type="ECO:0000313" key="18">
    <source>
        <dbReference type="Proteomes" id="UP000478746"/>
    </source>
</evidence>
<evidence type="ECO:0000313" key="16">
    <source>
        <dbReference type="Proteomes" id="UP000467387"/>
    </source>
</evidence>
<dbReference type="EMBL" id="WDRM01000001">
    <property type="protein sequence ID" value="KAB7340535.1"/>
    <property type="molecule type" value="Genomic_DNA"/>
</dbReference>
<dbReference type="EMBL" id="WDQK01000001">
    <property type="protein sequence ID" value="KAB7397095.1"/>
    <property type="molecule type" value="Genomic_DNA"/>
</dbReference>
<evidence type="ECO:0000313" key="13">
    <source>
        <dbReference type="Proteomes" id="UP000430971"/>
    </source>
</evidence>
<dbReference type="EMBL" id="WEAY01000018">
    <property type="protein sequence ID" value="KAB6836878.1"/>
    <property type="molecule type" value="Genomic_DNA"/>
</dbReference>
<evidence type="ECO:0000313" key="15">
    <source>
        <dbReference type="Proteomes" id="UP000461165"/>
    </source>
</evidence>
<gene>
    <name evidence="7" type="ORF">CE169_10975</name>
    <name evidence="9" type="ORF">DXC63_04020</name>
    <name evidence="8" type="ORF">DXC85_09445</name>
    <name evidence="6" type="ORF">GBB40_00050</name>
    <name evidence="5" type="ORF">GBB63_00100</name>
    <name evidence="4" type="ORF">GBB73_00100</name>
    <name evidence="3" type="ORF">GBC97_09140</name>
    <name evidence="2" type="ORF">GBI87_09295</name>
    <name evidence="1" type="ORF">GBK08_09235</name>
</gene>
<dbReference type="Proteomes" id="UP000261288">
    <property type="component" value="Unassembled WGS sequence"/>
</dbReference>
<evidence type="ECO:0000313" key="5">
    <source>
        <dbReference type="EMBL" id="KAB7361275.1"/>
    </source>
</evidence>
<dbReference type="Proteomes" id="UP000467387">
    <property type="component" value="Unassembled WGS sequence"/>
</dbReference>
<dbReference type="EMBL" id="QSRZ01000003">
    <property type="protein sequence ID" value="RGL51197.1"/>
    <property type="molecule type" value="Genomic_DNA"/>
</dbReference>
<dbReference type="Proteomes" id="UP000261186">
    <property type="component" value="Unassembled WGS sequence"/>
</dbReference>
<dbReference type="Proteomes" id="UP000430971">
    <property type="component" value="Unassembled WGS sequence"/>
</dbReference>
<keyword evidence="9" id="KW-0808">Transferase</keyword>
<sequence length="43" mass="4769">MPWSAGVVIPFLGEGVSAHNFQKTLYRQPAFDTTYAVSRIITV</sequence>
<evidence type="ECO:0000313" key="2">
    <source>
        <dbReference type="EMBL" id="KAB7056374.1"/>
    </source>
</evidence>
<dbReference type="EMBL" id="WDVF01000018">
    <property type="protein sequence ID" value="KAB7133567.1"/>
    <property type="molecule type" value="Genomic_DNA"/>
</dbReference>
<keyword evidence="9" id="KW-0418">Kinase</keyword>
<dbReference type="Proteomes" id="UP000468842">
    <property type="component" value="Unassembled WGS sequence"/>
</dbReference>
<dbReference type="AlphaFoldDB" id="A0A0M3TJH0"/>
<proteinExistence type="predicted"/>
<evidence type="ECO:0000313" key="11">
    <source>
        <dbReference type="Proteomes" id="UP000261186"/>
    </source>
</evidence>
<evidence type="ECO:0000313" key="1">
    <source>
        <dbReference type="EMBL" id="KAB6836878.1"/>
    </source>
</evidence>